<reference evidence="1 2" key="1">
    <citation type="submission" date="2020-08" db="EMBL/GenBank/DDBJ databases">
        <title>Genomic Encyclopedia of Type Strains, Phase IV (KMG-IV): sequencing the most valuable type-strain genomes for metagenomic binning, comparative biology and taxonomic classification.</title>
        <authorList>
            <person name="Goeker M."/>
        </authorList>
    </citation>
    <scope>NUCLEOTIDE SEQUENCE [LARGE SCALE GENOMIC DNA]</scope>
    <source>
        <strain evidence="1 2">DSM 103526</strain>
    </source>
</reference>
<comment type="caution">
    <text evidence="1">The sequence shown here is derived from an EMBL/GenBank/DDBJ whole genome shotgun (WGS) entry which is preliminary data.</text>
</comment>
<name>A0A841L522_9FIRM</name>
<dbReference type="Proteomes" id="UP000579281">
    <property type="component" value="Unassembled WGS sequence"/>
</dbReference>
<sequence>MSWCSMMKDILYKLGSIKVLYCFEKAKIRNCHSECSEESHLKDPSLMLRMTDAFLKELFKFRFDFCTVF</sequence>
<dbReference type="EMBL" id="JACHEN010000024">
    <property type="protein sequence ID" value="MBB6217509.1"/>
    <property type="molecule type" value="Genomic_DNA"/>
</dbReference>
<protein>
    <submittedName>
        <fullName evidence="1">Uncharacterized protein</fullName>
    </submittedName>
</protein>
<organism evidence="1 2">
    <name type="scientific">Anaerosolibacter carboniphilus</name>
    <dbReference type="NCBI Taxonomy" id="1417629"/>
    <lineage>
        <taxon>Bacteria</taxon>
        <taxon>Bacillati</taxon>
        <taxon>Bacillota</taxon>
        <taxon>Clostridia</taxon>
        <taxon>Peptostreptococcales</taxon>
        <taxon>Thermotaleaceae</taxon>
        <taxon>Anaerosolibacter</taxon>
    </lineage>
</organism>
<dbReference type="AlphaFoldDB" id="A0A841L522"/>
<evidence type="ECO:0000313" key="1">
    <source>
        <dbReference type="EMBL" id="MBB6217509.1"/>
    </source>
</evidence>
<gene>
    <name evidence="1" type="ORF">HNQ80_003630</name>
</gene>
<keyword evidence="2" id="KW-1185">Reference proteome</keyword>
<evidence type="ECO:0000313" key="2">
    <source>
        <dbReference type="Proteomes" id="UP000579281"/>
    </source>
</evidence>
<accession>A0A841L522</accession>
<proteinExistence type="predicted"/>